<accession>A0A7S4FY86</accession>
<sequence length="119" mass="13716">MDAMANSEQGVVSTCVRRYNLIHRNSPTEKQKKEIAFHYFIVQNWDHYVDPKGTQENYGTTQWVYNNFSREQSETNTNNRQRVNDPVDQQLSAVGNYQSEVGGQLSADGVNCQQLEVNR</sequence>
<protein>
    <submittedName>
        <fullName evidence="1">Uncharacterized protein</fullName>
    </submittedName>
</protein>
<proteinExistence type="predicted"/>
<name>A0A7S4FY86_9EUGL</name>
<dbReference type="AlphaFoldDB" id="A0A7S4FY86"/>
<evidence type="ECO:0000313" key="1">
    <source>
        <dbReference type="EMBL" id="CAE0819155.1"/>
    </source>
</evidence>
<organism evidence="1">
    <name type="scientific">Eutreptiella gymnastica</name>
    <dbReference type="NCBI Taxonomy" id="73025"/>
    <lineage>
        <taxon>Eukaryota</taxon>
        <taxon>Discoba</taxon>
        <taxon>Euglenozoa</taxon>
        <taxon>Euglenida</taxon>
        <taxon>Spirocuta</taxon>
        <taxon>Euglenophyceae</taxon>
        <taxon>Eutreptiales</taxon>
        <taxon>Eutreptiaceae</taxon>
        <taxon>Eutreptiella</taxon>
    </lineage>
</organism>
<gene>
    <name evidence="1" type="ORF">EGYM00163_LOCUS30324</name>
</gene>
<dbReference type="EMBL" id="HBJA01086999">
    <property type="protein sequence ID" value="CAE0819155.1"/>
    <property type="molecule type" value="Transcribed_RNA"/>
</dbReference>
<reference evidence="1" key="1">
    <citation type="submission" date="2021-01" db="EMBL/GenBank/DDBJ databases">
        <authorList>
            <person name="Corre E."/>
            <person name="Pelletier E."/>
            <person name="Niang G."/>
            <person name="Scheremetjew M."/>
            <person name="Finn R."/>
            <person name="Kale V."/>
            <person name="Holt S."/>
            <person name="Cochrane G."/>
            <person name="Meng A."/>
            <person name="Brown T."/>
            <person name="Cohen L."/>
        </authorList>
    </citation>
    <scope>NUCLEOTIDE SEQUENCE</scope>
    <source>
        <strain evidence="1">CCMP1594</strain>
    </source>
</reference>